<sequence>MKQTVPGDPGKVNTEPASSNAGGSTLHPAQRKVDGSPRQCAQQDRLTQLQEASPQPRSNGLPLPLRTGIEALSGMDMGDVVVHRNSAKPAQLNALAYAQGNEIHLGPGQDQHLPHEAWHVVQQARGRVAPTMQAGDGTPINDDHALEREADVMGARALQRKEAAGQAAQHHAPAYAQGSGLFAPAFHSRQLRQRKVPVNPHGCPIVQRLEVGGKEIAVDASLEPSVARDYLVRLSKKDAEIKVKDNDEYYALALRGMADSEAVQNYQEALARITLARDRSPEIPALKESATTIRDIAAKAIGEANEIMAAGWLIAASNRNWTEMAQAIGKAYNKKTNALSKGNGDIRRIGYRVGLPGFNEATLKDFAYLERVKKQARKTRAPIDDIFKKFSLELHGKLPGAKLAYRGSLARGVKSPSKHVPSRSGPALAEFNAEAYKSNPASLRPSKGVACFDVDANVELPEDMIKDGIVEGPISRSDANNKVIKVLLDLQKQMDKAIKEEHIKGYDTSDPFSFFISSVRKADRQLEQGTPYPIDMLTNAGLTGFAASLPRFWSGELVRKVREYAESRTVWKTDGVWIVPPLDDWDPYFARLYQTIKTSGPRAVAMPDVQVVFEKGAMSEATDTAEPRDDSEFKGPVDLLTPEYGYEFAKLGGVPKVGDFYAGAITKVVIPKKGGNDMVFIDAGDIHFLSFQKEGSGYARDAHVLCKVTSLPRTSEEKHLVNILKVI</sequence>
<dbReference type="Proteomes" id="UP001620461">
    <property type="component" value="Unassembled WGS sequence"/>
</dbReference>
<evidence type="ECO:0000313" key="4">
    <source>
        <dbReference type="Proteomes" id="UP001620461"/>
    </source>
</evidence>
<dbReference type="InterPro" id="IPR025295">
    <property type="entry name" value="eCIS_core_dom"/>
</dbReference>
<protein>
    <submittedName>
        <fullName evidence="3">DUF4157 domain-containing protein</fullName>
    </submittedName>
</protein>
<comment type="caution">
    <text evidence="3">The sequence shown here is derived from an EMBL/GenBank/DDBJ whole genome shotgun (WGS) entry which is preliminary data.</text>
</comment>
<keyword evidence="4" id="KW-1185">Reference proteome</keyword>
<proteinExistence type="predicted"/>
<dbReference type="Pfam" id="PF13699">
    <property type="entry name" value="eCIS_core"/>
    <property type="match status" value="1"/>
</dbReference>
<dbReference type="EMBL" id="JADIKJ010000001">
    <property type="protein sequence ID" value="MFK2898735.1"/>
    <property type="molecule type" value="Genomic_DNA"/>
</dbReference>
<reference evidence="3 4" key="1">
    <citation type="submission" date="2020-10" db="EMBL/GenBank/DDBJ databases">
        <title>Phylogeny of dyella-like bacteria.</title>
        <authorList>
            <person name="Fu J."/>
        </authorList>
    </citation>
    <scope>NUCLEOTIDE SEQUENCE [LARGE SCALE GENOMIC DNA]</scope>
    <source>
        <strain evidence="3 4">JP1</strain>
    </source>
</reference>
<feature type="compositionally biased region" description="Polar residues" evidence="1">
    <location>
        <begin position="39"/>
        <end position="58"/>
    </location>
</feature>
<name>A0ABW8JEK4_9GAMM</name>
<accession>A0ABW8JEK4</accession>
<feature type="region of interest" description="Disordered" evidence="1">
    <location>
        <begin position="1"/>
        <end position="65"/>
    </location>
</feature>
<organism evidence="3 4">
    <name type="scientific">Dyella jejuensis</name>
    <dbReference type="NCBI Taxonomy" id="1432009"/>
    <lineage>
        <taxon>Bacteria</taxon>
        <taxon>Pseudomonadati</taxon>
        <taxon>Pseudomonadota</taxon>
        <taxon>Gammaproteobacteria</taxon>
        <taxon>Lysobacterales</taxon>
        <taxon>Rhodanobacteraceae</taxon>
        <taxon>Dyella</taxon>
    </lineage>
</organism>
<evidence type="ECO:0000313" key="3">
    <source>
        <dbReference type="EMBL" id="MFK2898735.1"/>
    </source>
</evidence>
<feature type="domain" description="eCIS core" evidence="2">
    <location>
        <begin position="61"/>
        <end position="126"/>
    </location>
</feature>
<evidence type="ECO:0000259" key="2">
    <source>
        <dbReference type="Pfam" id="PF13699"/>
    </source>
</evidence>
<evidence type="ECO:0000256" key="1">
    <source>
        <dbReference type="SAM" id="MobiDB-lite"/>
    </source>
</evidence>
<dbReference type="RefSeq" id="WP_404543684.1">
    <property type="nucleotide sequence ID" value="NZ_JADIKJ010000001.1"/>
</dbReference>
<gene>
    <name evidence="3" type="ORF">ISP15_00090</name>
</gene>